<comment type="caution">
    <text evidence="1">The sequence shown here is derived from an EMBL/GenBank/DDBJ whole genome shotgun (WGS) entry which is preliminary data.</text>
</comment>
<dbReference type="AlphaFoldDB" id="A0A448WGX4"/>
<evidence type="ECO:0000313" key="1">
    <source>
        <dbReference type="EMBL" id="VEL11497.1"/>
    </source>
</evidence>
<accession>A0A448WGX4</accession>
<sequence length="121" mass="13485">MRLESFADSVNAPSRRPVGQLLTSCFFRCYRFHNYPIYYIPYCIFSVRSNRVSTLRTMFSVSKTRSSGYHNGQVPFDQAYRPLLAVPAGLGQTGLRLQSTPNSGRCRLTCPLAHQSGDGGG</sequence>
<name>A0A448WGX4_9PLAT</name>
<reference evidence="1" key="1">
    <citation type="submission" date="2018-11" db="EMBL/GenBank/DDBJ databases">
        <authorList>
            <consortium name="Pathogen Informatics"/>
        </authorList>
    </citation>
    <scope>NUCLEOTIDE SEQUENCE</scope>
</reference>
<keyword evidence="2" id="KW-1185">Reference proteome</keyword>
<organism evidence="1 2">
    <name type="scientific">Protopolystoma xenopodis</name>
    <dbReference type="NCBI Taxonomy" id="117903"/>
    <lineage>
        <taxon>Eukaryota</taxon>
        <taxon>Metazoa</taxon>
        <taxon>Spiralia</taxon>
        <taxon>Lophotrochozoa</taxon>
        <taxon>Platyhelminthes</taxon>
        <taxon>Monogenea</taxon>
        <taxon>Polyopisthocotylea</taxon>
        <taxon>Polystomatidea</taxon>
        <taxon>Polystomatidae</taxon>
        <taxon>Protopolystoma</taxon>
    </lineage>
</organism>
<dbReference type="Proteomes" id="UP000784294">
    <property type="component" value="Unassembled WGS sequence"/>
</dbReference>
<proteinExistence type="predicted"/>
<gene>
    <name evidence="1" type="ORF">PXEA_LOCUS4937</name>
</gene>
<protein>
    <submittedName>
        <fullName evidence="1">Uncharacterized protein</fullName>
    </submittedName>
</protein>
<evidence type="ECO:0000313" key="2">
    <source>
        <dbReference type="Proteomes" id="UP000784294"/>
    </source>
</evidence>
<dbReference type="EMBL" id="CAAALY010011976">
    <property type="protein sequence ID" value="VEL11497.1"/>
    <property type="molecule type" value="Genomic_DNA"/>
</dbReference>